<dbReference type="Gene3D" id="1.20.59.10">
    <property type="entry name" value="Chorismate mutase"/>
    <property type="match status" value="1"/>
</dbReference>
<dbReference type="SMART" id="SM00830">
    <property type="entry name" value="CM_2"/>
    <property type="match status" value="1"/>
</dbReference>
<dbReference type="InterPro" id="IPR051331">
    <property type="entry name" value="Chorismate_mutase-related"/>
</dbReference>
<keyword evidence="4" id="KW-1185">Reference proteome</keyword>
<dbReference type="Pfam" id="PF01817">
    <property type="entry name" value="CM_2"/>
    <property type="match status" value="1"/>
</dbReference>
<dbReference type="EMBL" id="FO681347">
    <property type="protein sequence ID" value="CCV64787.1"/>
    <property type="molecule type" value="Genomic_DNA"/>
</dbReference>
<dbReference type="AlphaFoldDB" id="U4KLM8"/>
<dbReference type="PROSITE" id="PS51168">
    <property type="entry name" value="CHORISMATE_MUT_2"/>
    <property type="match status" value="1"/>
</dbReference>
<dbReference type="Proteomes" id="UP000032740">
    <property type="component" value="Chromosome"/>
</dbReference>
<dbReference type="SUPFAM" id="SSF48600">
    <property type="entry name" value="Chorismate mutase II"/>
    <property type="match status" value="1"/>
</dbReference>
<dbReference type="PANTHER" id="PTHR38041">
    <property type="entry name" value="CHORISMATE MUTASE"/>
    <property type="match status" value="1"/>
</dbReference>
<dbReference type="STRING" id="1318466.BN85412100"/>
<keyword evidence="1" id="KW-0413">Isomerase</keyword>
<dbReference type="OrthoDB" id="384966at2"/>
<dbReference type="InterPro" id="IPR036979">
    <property type="entry name" value="CM_dom_sf"/>
</dbReference>
<dbReference type="InterPro" id="IPR036263">
    <property type="entry name" value="Chorismate_II_sf"/>
</dbReference>
<name>U4KLM8_ALTPJ</name>
<dbReference type="KEGG" id="apal:BN85412100"/>
<dbReference type="PANTHER" id="PTHR38041:SF1">
    <property type="entry name" value="CHORISMATE MUTASE"/>
    <property type="match status" value="1"/>
</dbReference>
<dbReference type="InterPro" id="IPR002701">
    <property type="entry name" value="CM_II_prokaryot"/>
</dbReference>
<organism evidence="3 4">
    <name type="scientific">Alteracholeplasma palmae (strain ATCC 49389 / J233)</name>
    <name type="common">Acholeplasma palmae</name>
    <dbReference type="NCBI Taxonomy" id="1318466"/>
    <lineage>
        <taxon>Bacteria</taxon>
        <taxon>Bacillati</taxon>
        <taxon>Mycoplasmatota</taxon>
        <taxon>Mollicutes</taxon>
        <taxon>Acholeplasmatales</taxon>
        <taxon>Acholeplasmataceae</taxon>
        <taxon>Acholeplasma</taxon>
    </lineage>
</organism>
<evidence type="ECO:0000313" key="4">
    <source>
        <dbReference type="Proteomes" id="UP000032740"/>
    </source>
</evidence>
<dbReference type="GO" id="GO:0004106">
    <property type="term" value="F:chorismate mutase activity"/>
    <property type="evidence" value="ECO:0007669"/>
    <property type="project" value="InterPro"/>
</dbReference>
<proteinExistence type="predicted"/>
<dbReference type="RefSeq" id="WP_030003671.1">
    <property type="nucleotide sequence ID" value="NC_022538.1"/>
</dbReference>
<feature type="domain" description="Chorismate mutase" evidence="2">
    <location>
        <begin position="1"/>
        <end position="85"/>
    </location>
</feature>
<evidence type="ECO:0000256" key="1">
    <source>
        <dbReference type="ARBA" id="ARBA00023235"/>
    </source>
</evidence>
<dbReference type="GO" id="GO:0009697">
    <property type="term" value="P:salicylic acid biosynthetic process"/>
    <property type="evidence" value="ECO:0007669"/>
    <property type="project" value="TreeGrafter"/>
</dbReference>
<dbReference type="GO" id="GO:0046417">
    <property type="term" value="P:chorismate metabolic process"/>
    <property type="evidence" value="ECO:0007669"/>
    <property type="project" value="InterPro"/>
</dbReference>
<accession>U4KLM8</accession>
<evidence type="ECO:0000259" key="2">
    <source>
        <dbReference type="PROSITE" id="PS51168"/>
    </source>
</evidence>
<sequence>MKTIEELRLEIDKIDQEMKELFIKRMEVSKEVGIYKKENNLPILDQKREDQLIEKKKLNFNNEELWSYYEKFIKYIMELSKEIQK</sequence>
<protein>
    <recommendedName>
        <fullName evidence="2">Chorismate mutase domain-containing protein</fullName>
    </recommendedName>
</protein>
<evidence type="ECO:0000313" key="3">
    <source>
        <dbReference type="EMBL" id="CCV64787.1"/>
    </source>
</evidence>
<gene>
    <name evidence="3" type="ORF">BN85412100</name>
</gene>
<reference evidence="3 4" key="1">
    <citation type="journal article" date="2013" name="J. Mol. Microbiol. Biotechnol.">
        <title>Analysis of the Complete Genomes of Acholeplasma brassicae , A. palmae and A. laidlawii and Their Comparison to the Obligate Parasites from ' Candidatus Phytoplasma'.</title>
        <authorList>
            <person name="Kube M."/>
            <person name="Siewert C."/>
            <person name="Migdoll A.M."/>
            <person name="Duduk B."/>
            <person name="Holz S."/>
            <person name="Rabus R."/>
            <person name="Seemuller E."/>
            <person name="Mitrovic J."/>
            <person name="Muller I."/>
            <person name="Buttner C."/>
            <person name="Reinhardt R."/>
        </authorList>
    </citation>
    <scope>NUCLEOTIDE SEQUENCE [LARGE SCALE GENOMIC DNA]</scope>
    <source>
        <strain evidence="3 4">J233</strain>
    </source>
</reference>
<dbReference type="HOGENOM" id="CLU_131518_3_3_14"/>